<keyword evidence="2" id="KW-1185">Reference proteome</keyword>
<dbReference type="eggNOG" id="ENOG5033MZ3">
    <property type="taxonomic scope" value="Bacteria"/>
</dbReference>
<name>Q0AA21_ALKEH</name>
<dbReference type="Proteomes" id="UP000001962">
    <property type="component" value="Chromosome"/>
</dbReference>
<dbReference type="EMBL" id="CP000453">
    <property type="protein sequence ID" value="ABI56316.1"/>
    <property type="molecule type" value="Genomic_DNA"/>
</dbReference>
<accession>Q0AA21</accession>
<protein>
    <submittedName>
        <fullName evidence="1">Uncharacterized protein</fullName>
    </submittedName>
</protein>
<organism evidence="1 2">
    <name type="scientific">Alkalilimnicola ehrlichii (strain ATCC BAA-1101 / DSM 17681 / MLHE-1)</name>
    <dbReference type="NCBI Taxonomy" id="187272"/>
    <lineage>
        <taxon>Bacteria</taxon>
        <taxon>Pseudomonadati</taxon>
        <taxon>Pseudomonadota</taxon>
        <taxon>Gammaproteobacteria</taxon>
        <taxon>Chromatiales</taxon>
        <taxon>Ectothiorhodospiraceae</taxon>
        <taxon>Alkalilimnicola</taxon>
    </lineage>
</organism>
<reference evidence="2" key="1">
    <citation type="submission" date="2006-08" db="EMBL/GenBank/DDBJ databases">
        <title>Complete sequence of Alkalilimnicola ehrilichei MLHE-1.</title>
        <authorList>
            <person name="Copeland A."/>
            <person name="Lucas S."/>
            <person name="Lapidus A."/>
            <person name="Barry K."/>
            <person name="Detter J.C."/>
            <person name="Glavina del Rio T."/>
            <person name="Hammon N."/>
            <person name="Israni S."/>
            <person name="Dalin E."/>
            <person name="Tice H."/>
            <person name="Pitluck S."/>
            <person name="Sims D."/>
            <person name="Brettin T."/>
            <person name="Bruce D."/>
            <person name="Han C."/>
            <person name="Tapia R."/>
            <person name="Gilna P."/>
            <person name="Schmutz J."/>
            <person name="Larimer F."/>
            <person name="Land M."/>
            <person name="Hauser L."/>
            <person name="Kyrpides N."/>
            <person name="Mikhailova N."/>
            <person name="Oremland R.S."/>
            <person name="Hoeft S.E."/>
            <person name="Switzer-Blum J."/>
            <person name="Kulp T."/>
            <person name="King G."/>
            <person name="Tabita R."/>
            <person name="Witte B."/>
            <person name="Santini J.M."/>
            <person name="Basu P."/>
            <person name="Hollibaugh J.T."/>
            <person name="Xie G."/>
            <person name="Stolz J.F."/>
            <person name="Richardson P."/>
        </authorList>
    </citation>
    <scope>NUCLEOTIDE SEQUENCE [LARGE SCALE GENOMIC DNA]</scope>
    <source>
        <strain evidence="2">ATCC BAA-1101 / DSM 17681 / MLHE-1</strain>
    </source>
</reference>
<dbReference type="KEGG" id="aeh:Mlg_0963"/>
<evidence type="ECO:0000313" key="2">
    <source>
        <dbReference type="Proteomes" id="UP000001962"/>
    </source>
</evidence>
<dbReference type="HOGENOM" id="CLU_178447_0_0_6"/>
<gene>
    <name evidence="1" type="ordered locus">Mlg_0963</name>
</gene>
<evidence type="ECO:0000313" key="1">
    <source>
        <dbReference type="EMBL" id="ABI56316.1"/>
    </source>
</evidence>
<sequence length="99" mass="10733">MIGEVAMAQDRVPIDADDIDDFLHHWAGLAELCTQGGWIDNDTLAWHVTGQTGHRVRLFVQFEEVLMEGSGCRAGEAQCHGYVVVQLNPSGGVAGARVE</sequence>
<proteinExistence type="predicted"/>
<dbReference type="AlphaFoldDB" id="Q0AA21"/>